<evidence type="ECO:0000313" key="2">
    <source>
        <dbReference type="Proteomes" id="UP001341840"/>
    </source>
</evidence>
<sequence length="79" mass="8621">MGQVPSSRGFNGSPINSPLRIFFADPCRGGEFLRRNDIGPPTPGEGGPYRVTTDLCKGAYKLERLNGVELPRSWNATNL</sequence>
<comment type="caution">
    <text evidence="1">The sequence shown here is derived from an EMBL/GenBank/DDBJ whole genome shotgun (WGS) entry which is preliminary data.</text>
</comment>
<accession>A0ABU6R2Q5</accession>
<evidence type="ECO:0000313" key="1">
    <source>
        <dbReference type="EMBL" id="MED6118166.1"/>
    </source>
</evidence>
<reference evidence="1 2" key="1">
    <citation type="journal article" date="2023" name="Plants (Basel)">
        <title>Bridging the Gap: Combining Genomics and Transcriptomics Approaches to Understand Stylosanthes scabra, an Orphan Legume from the Brazilian Caatinga.</title>
        <authorList>
            <person name="Ferreira-Neto J.R.C."/>
            <person name="da Silva M.D."/>
            <person name="Binneck E."/>
            <person name="de Melo N.F."/>
            <person name="da Silva R.H."/>
            <person name="de Melo A.L.T.M."/>
            <person name="Pandolfi V."/>
            <person name="Bustamante F.O."/>
            <person name="Brasileiro-Vidal A.C."/>
            <person name="Benko-Iseppon A.M."/>
        </authorList>
    </citation>
    <scope>NUCLEOTIDE SEQUENCE [LARGE SCALE GENOMIC DNA]</scope>
    <source>
        <tissue evidence="1">Leaves</tissue>
    </source>
</reference>
<proteinExistence type="predicted"/>
<gene>
    <name evidence="1" type="ORF">PIB30_000146</name>
</gene>
<name>A0ABU6R2Q5_9FABA</name>
<dbReference type="Proteomes" id="UP001341840">
    <property type="component" value="Unassembled WGS sequence"/>
</dbReference>
<protein>
    <submittedName>
        <fullName evidence="1">Uncharacterized protein</fullName>
    </submittedName>
</protein>
<keyword evidence="2" id="KW-1185">Reference proteome</keyword>
<organism evidence="1 2">
    <name type="scientific">Stylosanthes scabra</name>
    <dbReference type="NCBI Taxonomy" id="79078"/>
    <lineage>
        <taxon>Eukaryota</taxon>
        <taxon>Viridiplantae</taxon>
        <taxon>Streptophyta</taxon>
        <taxon>Embryophyta</taxon>
        <taxon>Tracheophyta</taxon>
        <taxon>Spermatophyta</taxon>
        <taxon>Magnoliopsida</taxon>
        <taxon>eudicotyledons</taxon>
        <taxon>Gunneridae</taxon>
        <taxon>Pentapetalae</taxon>
        <taxon>rosids</taxon>
        <taxon>fabids</taxon>
        <taxon>Fabales</taxon>
        <taxon>Fabaceae</taxon>
        <taxon>Papilionoideae</taxon>
        <taxon>50 kb inversion clade</taxon>
        <taxon>dalbergioids sensu lato</taxon>
        <taxon>Dalbergieae</taxon>
        <taxon>Pterocarpus clade</taxon>
        <taxon>Stylosanthes</taxon>
    </lineage>
</organism>
<dbReference type="EMBL" id="JASCZI010030209">
    <property type="protein sequence ID" value="MED6118166.1"/>
    <property type="molecule type" value="Genomic_DNA"/>
</dbReference>